<dbReference type="KEGG" id="mphc:DMC14_001810"/>
<feature type="transmembrane region" description="Helical" evidence="5">
    <location>
        <begin position="148"/>
        <end position="171"/>
    </location>
</feature>
<gene>
    <name evidence="6" type="ORF">DMC14_001810</name>
</gene>
<dbReference type="Pfam" id="PF02361">
    <property type="entry name" value="CbiQ"/>
    <property type="match status" value="1"/>
</dbReference>
<dbReference type="OrthoDB" id="8075495at2"/>
<feature type="transmembrane region" description="Helical" evidence="5">
    <location>
        <begin position="25"/>
        <end position="58"/>
    </location>
</feature>
<organism evidence="6 7">
    <name type="scientific">Metamycoplasma phocicerebrale</name>
    <dbReference type="NCBI Taxonomy" id="142649"/>
    <lineage>
        <taxon>Bacteria</taxon>
        <taxon>Bacillati</taxon>
        <taxon>Mycoplasmatota</taxon>
        <taxon>Mycoplasmoidales</taxon>
        <taxon>Metamycoplasmataceae</taxon>
        <taxon>Metamycoplasma</taxon>
    </lineage>
</organism>
<evidence type="ECO:0000313" key="7">
    <source>
        <dbReference type="Proteomes" id="UP000256585"/>
    </source>
</evidence>
<dbReference type="GO" id="GO:0005886">
    <property type="term" value="C:plasma membrane"/>
    <property type="evidence" value="ECO:0007669"/>
    <property type="project" value="UniProtKB-ARBA"/>
</dbReference>
<keyword evidence="2 5" id="KW-0812">Transmembrane</keyword>
<dbReference type="PANTHER" id="PTHR33514">
    <property type="entry name" value="PROTEIN ABCI12, CHLOROPLASTIC"/>
    <property type="match status" value="1"/>
</dbReference>
<keyword evidence="3 5" id="KW-1133">Transmembrane helix</keyword>
<evidence type="ECO:0000313" key="6">
    <source>
        <dbReference type="EMBL" id="AZZ65518.1"/>
    </source>
</evidence>
<protein>
    <submittedName>
        <fullName evidence="6">Energy-coupling factor transporter transmembrane protein EcfT</fullName>
    </submittedName>
</protein>
<dbReference type="Proteomes" id="UP000256585">
    <property type="component" value="Chromosome"/>
</dbReference>
<dbReference type="EMBL" id="CP033058">
    <property type="protein sequence ID" value="AZZ65518.1"/>
    <property type="molecule type" value="Genomic_DNA"/>
</dbReference>
<feature type="transmembrane region" description="Helical" evidence="5">
    <location>
        <begin position="191"/>
        <end position="207"/>
    </location>
</feature>
<dbReference type="RefSeq" id="WP_116171652.1">
    <property type="nucleotide sequence ID" value="NZ_CP033058.2"/>
</dbReference>
<name>A0A3Q9VBJ4_9BACT</name>
<dbReference type="CDD" id="cd16914">
    <property type="entry name" value="EcfT"/>
    <property type="match status" value="1"/>
</dbReference>
<evidence type="ECO:0000256" key="2">
    <source>
        <dbReference type="ARBA" id="ARBA00022692"/>
    </source>
</evidence>
<dbReference type="InterPro" id="IPR003339">
    <property type="entry name" value="ABC/ECF_trnsptr_transmembrane"/>
</dbReference>
<evidence type="ECO:0000256" key="1">
    <source>
        <dbReference type="ARBA" id="ARBA00004141"/>
    </source>
</evidence>
<accession>A0A3Q9VBJ4</accession>
<keyword evidence="7" id="KW-1185">Reference proteome</keyword>
<feature type="transmembrane region" description="Helical" evidence="5">
    <location>
        <begin position="282"/>
        <end position="300"/>
    </location>
</feature>
<reference evidence="6" key="1">
    <citation type="submission" date="2019-03" db="EMBL/GenBank/DDBJ databases">
        <title>Draft Sequence and Annotation of the Mycoplasma phocicerebrale Strain 1049T Genome.</title>
        <authorList>
            <person name="Frasca S.Jr."/>
            <person name="Kutish G.F."/>
            <person name="Castellanos Gell J."/>
            <person name="Michaels D.L."/>
            <person name="Brown D.R."/>
        </authorList>
    </citation>
    <scope>NUCLEOTIDE SEQUENCE</scope>
    <source>
        <strain evidence="6">1049</strain>
    </source>
</reference>
<dbReference type="PANTHER" id="PTHR33514:SF13">
    <property type="entry name" value="PROTEIN ABCI12, CHLOROPLASTIC"/>
    <property type="match status" value="1"/>
</dbReference>
<comment type="subcellular location">
    <subcellularLocation>
        <location evidence="1">Membrane</location>
        <topology evidence="1">Multi-pass membrane protein</topology>
    </subcellularLocation>
</comment>
<evidence type="ECO:0000256" key="3">
    <source>
        <dbReference type="ARBA" id="ARBA00022989"/>
    </source>
</evidence>
<keyword evidence="4 5" id="KW-0472">Membrane</keyword>
<evidence type="ECO:0000256" key="5">
    <source>
        <dbReference type="SAM" id="Phobius"/>
    </source>
</evidence>
<dbReference type="AlphaFoldDB" id="A0A3Q9VBJ4"/>
<sequence length="316" mass="36384">MNKSIIGKYLNINTPIHRLDPRLKFLANILFIVLFFLAEHYLTLSILVIFSMILYVIATRSFKSLFQKLKLPLYIAIFLLLVNMLTIKGAVMYNKVDEYIPLASEANADAYVIYRGKLIVNVSYFAPYNDINSVFQLTLFTIHRTVTIFLRIYGVILITTILTVTTKPVLLTRAINDLLYPLKLIKIPTEIITMIISIALRFIPTLLEESSRIMKAQSSRGIDFKNGSFRDKTKSFIVLMIPLFVSSFNKANDLADAMTSRGYEPYSKRTHYRILMPNWRDVLSTLILVGLTILIIVSKIDQVNLPNWWLVTFQRV</sequence>
<feature type="transmembrane region" description="Helical" evidence="5">
    <location>
        <begin position="73"/>
        <end position="91"/>
    </location>
</feature>
<evidence type="ECO:0000256" key="4">
    <source>
        <dbReference type="ARBA" id="ARBA00023136"/>
    </source>
</evidence>
<proteinExistence type="predicted"/>